<feature type="region of interest" description="Disordered" evidence="1">
    <location>
        <begin position="43"/>
        <end position="106"/>
    </location>
</feature>
<feature type="region of interest" description="Disordered" evidence="1">
    <location>
        <begin position="1"/>
        <end position="29"/>
    </location>
</feature>
<evidence type="ECO:0000313" key="2">
    <source>
        <dbReference type="Proteomes" id="UP000095282"/>
    </source>
</evidence>
<dbReference type="Proteomes" id="UP000095282">
    <property type="component" value="Unplaced"/>
</dbReference>
<keyword evidence="2" id="KW-1185">Reference proteome</keyword>
<proteinExistence type="predicted"/>
<dbReference type="WBParaSite" id="Csp11.Scaffold629.g14081.t1">
    <property type="protein sequence ID" value="Csp11.Scaffold629.g14081.t1"/>
    <property type="gene ID" value="Csp11.Scaffold629.g14081"/>
</dbReference>
<reference evidence="3" key="1">
    <citation type="submission" date="2016-11" db="UniProtKB">
        <authorList>
            <consortium name="WormBaseParasite"/>
        </authorList>
    </citation>
    <scope>IDENTIFICATION</scope>
</reference>
<dbReference type="AlphaFoldDB" id="A0A1I7U249"/>
<evidence type="ECO:0000313" key="3">
    <source>
        <dbReference type="WBParaSite" id="Csp11.Scaffold629.g14081.t1"/>
    </source>
</evidence>
<accession>A0A1I7U249</accession>
<organism evidence="2 3">
    <name type="scientific">Caenorhabditis tropicalis</name>
    <dbReference type="NCBI Taxonomy" id="1561998"/>
    <lineage>
        <taxon>Eukaryota</taxon>
        <taxon>Metazoa</taxon>
        <taxon>Ecdysozoa</taxon>
        <taxon>Nematoda</taxon>
        <taxon>Chromadorea</taxon>
        <taxon>Rhabditida</taxon>
        <taxon>Rhabditina</taxon>
        <taxon>Rhabditomorpha</taxon>
        <taxon>Rhabditoidea</taxon>
        <taxon>Rhabditidae</taxon>
        <taxon>Peloderinae</taxon>
        <taxon>Caenorhabditis</taxon>
    </lineage>
</organism>
<sequence length="106" mass="12012">MAEEGMEALTEPPTEVTMREDLSRLENATRSVLKGQRRIIAEVRAMKETANPKESSAKRDPTGDQKIGDESSKPKRGDRVAGGKDPKEDQHERWEKVKEKRIPKID</sequence>
<evidence type="ECO:0000256" key="1">
    <source>
        <dbReference type="SAM" id="MobiDB-lite"/>
    </source>
</evidence>
<protein>
    <submittedName>
        <fullName evidence="3">Uncharacterized protein</fullName>
    </submittedName>
</protein>
<name>A0A1I7U249_9PELO</name>